<comment type="similarity">
    <text evidence="1">Belongs to the AB hydrolase superfamily.</text>
</comment>
<organism evidence="4 5">
    <name type="scientific">Electrophorus voltai</name>
    <dbReference type="NCBI Taxonomy" id="2609070"/>
    <lineage>
        <taxon>Eukaryota</taxon>
        <taxon>Metazoa</taxon>
        <taxon>Chordata</taxon>
        <taxon>Craniata</taxon>
        <taxon>Vertebrata</taxon>
        <taxon>Euteleostomi</taxon>
        <taxon>Actinopterygii</taxon>
        <taxon>Neopterygii</taxon>
        <taxon>Teleostei</taxon>
        <taxon>Ostariophysi</taxon>
        <taxon>Gymnotiformes</taxon>
        <taxon>Gymnotoidei</taxon>
        <taxon>Gymnotidae</taxon>
        <taxon>Electrophorus</taxon>
    </lineage>
</organism>
<gene>
    <name evidence="4" type="ORF">P4O66_021386</name>
</gene>
<dbReference type="SUPFAM" id="SSF53474">
    <property type="entry name" value="alpha/beta-Hydrolases"/>
    <property type="match status" value="1"/>
</dbReference>
<evidence type="ECO:0000256" key="1">
    <source>
        <dbReference type="ARBA" id="ARBA00008645"/>
    </source>
</evidence>
<name>A0AAD8ZNY9_9TELE</name>
<dbReference type="Proteomes" id="UP001239994">
    <property type="component" value="Unassembled WGS sequence"/>
</dbReference>
<sequence>MATSLRHYRKLMCFLARCHCYISMIQILKRVRHLVTAKMKPTAEYVLALIVSEFRMPVPWGEIRGRIWGPDDGRPVLCLHGWGDNSGTFNTLIPLLPRDLKYVAIDLPGHGFSSHRPAGVFYTYPTYFSDVRRVIEVLQWKRFSIIGHSMGGNIAGMLFAFGQFSVLYPEMVDSIVLLDSYGFLPADTTQLHKIMRKGIDEMTEYEKIMDTRKEKVYSYEAAKERLKAVNPSLSDQSAQILLERGLKEFEGG</sequence>
<dbReference type="InterPro" id="IPR050266">
    <property type="entry name" value="AB_hydrolase_sf"/>
</dbReference>
<dbReference type="InterPro" id="IPR000073">
    <property type="entry name" value="AB_hydrolase_1"/>
</dbReference>
<dbReference type="GO" id="GO:0016787">
    <property type="term" value="F:hydrolase activity"/>
    <property type="evidence" value="ECO:0007669"/>
    <property type="project" value="UniProtKB-KW"/>
</dbReference>
<reference evidence="4" key="1">
    <citation type="submission" date="2023-03" db="EMBL/GenBank/DDBJ databases">
        <title>Electrophorus voltai genome.</title>
        <authorList>
            <person name="Bian C."/>
        </authorList>
    </citation>
    <scope>NUCLEOTIDE SEQUENCE</scope>
    <source>
        <strain evidence="4">CB-2022</strain>
        <tissue evidence="4">Muscle</tissue>
    </source>
</reference>
<feature type="domain" description="AB hydrolase-1" evidence="3">
    <location>
        <begin position="75"/>
        <end position="185"/>
    </location>
</feature>
<dbReference type="Gene3D" id="3.40.50.1820">
    <property type="entry name" value="alpha/beta hydrolase"/>
    <property type="match status" value="1"/>
</dbReference>
<keyword evidence="5" id="KW-1185">Reference proteome</keyword>
<evidence type="ECO:0000256" key="2">
    <source>
        <dbReference type="ARBA" id="ARBA00022801"/>
    </source>
</evidence>
<evidence type="ECO:0000313" key="4">
    <source>
        <dbReference type="EMBL" id="KAK1802843.1"/>
    </source>
</evidence>
<keyword evidence="2" id="KW-0378">Hydrolase</keyword>
<dbReference type="GO" id="GO:0016020">
    <property type="term" value="C:membrane"/>
    <property type="evidence" value="ECO:0007669"/>
    <property type="project" value="TreeGrafter"/>
</dbReference>
<dbReference type="PANTHER" id="PTHR43798">
    <property type="entry name" value="MONOACYLGLYCEROL LIPASE"/>
    <property type="match status" value="1"/>
</dbReference>
<dbReference type="PANTHER" id="PTHR43798:SF14">
    <property type="entry name" value="SERINE HYDROLASE-LIKE PROTEIN DDB_G0286239"/>
    <property type="match status" value="1"/>
</dbReference>
<evidence type="ECO:0000259" key="3">
    <source>
        <dbReference type="Pfam" id="PF00561"/>
    </source>
</evidence>
<evidence type="ECO:0000313" key="5">
    <source>
        <dbReference type="Proteomes" id="UP001239994"/>
    </source>
</evidence>
<accession>A0AAD8ZNY9</accession>
<dbReference type="AlphaFoldDB" id="A0AAD8ZNY9"/>
<dbReference type="InterPro" id="IPR029058">
    <property type="entry name" value="AB_hydrolase_fold"/>
</dbReference>
<proteinExistence type="inferred from homology"/>
<dbReference type="Pfam" id="PF00561">
    <property type="entry name" value="Abhydrolase_1"/>
    <property type="match status" value="1"/>
</dbReference>
<protein>
    <recommendedName>
        <fullName evidence="3">AB hydrolase-1 domain-containing protein</fullName>
    </recommendedName>
</protein>
<comment type="caution">
    <text evidence="4">The sequence shown here is derived from an EMBL/GenBank/DDBJ whole genome shotgun (WGS) entry which is preliminary data.</text>
</comment>
<dbReference type="EMBL" id="JAROKS010000006">
    <property type="protein sequence ID" value="KAK1802843.1"/>
    <property type="molecule type" value="Genomic_DNA"/>
</dbReference>